<proteinExistence type="predicted"/>
<name>A0A7U6FUC4_VIBAN</name>
<dbReference type="AlphaFoldDB" id="A0A7U6FUC4"/>
<evidence type="ECO:0000313" key="2">
    <source>
        <dbReference type="EMBL" id="AZS27531.1"/>
    </source>
</evidence>
<dbReference type="RefSeq" id="WP_116285231.1">
    <property type="nucleotide sequence ID" value="NZ_CP034674.1"/>
</dbReference>
<gene>
    <name evidence="1" type="ORF">DYL72_21610</name>
    <name evidence="2" type="ORF">DYL72_21720</name>
</gene>
<sequence>MSEQSFLCTYSVKTRDKSTYEEERQAQANADNIRRDIRNVDGWETIDGIETTITGSLYLSGTITQKRAVAKDTIKSKMREIVDEYDAYCDVDIECAFMVDGLGEIITFSI</sequence>
<organism evidence="1 3">
    <name type="scientific">Vibrio anguillarum</name>
    <name type="common">Listonella anguillarum</name>
    <dbReference type="NCBI Taxonomy" id="55601"/>
    <lineage>
        <taxon>Bacteria</taxon>
        <taxon>Pseudomonadati</taxon>
        <taxon>Pseudomonadota</taxon>
        <taxon>Gammaproteobacteria</taxon>
        <taxon>Vibrionales</taxon>
        <taxon>Vibrionaceae</taxon>
        <taxon>Vibrio</taxon>
    </lineage>
</organism>
<geneLocation type="plasmid" evidence="1">
    <name>pVaJ360</name>
</geneLocation>
<dbReference type="EMBL" id="CP034674">
    <property type="protein sequence ID" value="AZS27511.1"/>
    <property type="molecule type" value="Genomic_DNA"/>
</dbReference>
<dbReference type="EMBL" id="CP034674">
    <property type="protein sequence ID" value="AZS27531.1"/>
    <property type="molecule type" value="Genomic_DNA"/>
</dbReference>
<reference evidence="1 3" key="1">
    <citation type="submission" date="2018-12" db="EMBL/GenBank/DDBJ databases">
        <title>Characterization and Draft Genome of Vibrio anguillarum J360 Marine Pathogen Isolated from an Outbreak in Lumpfish (Cyclopterus lumpus).</title>
        <authorList>
            <person name="Vasquez J.I."/>
            <person name="Cao T."/>
            <person name="Chakraborty S."/>
            <person name="Gnanagobal H."/>
            <person name="Wescot J."/>
            <person name="Boyce D."/>
            <person name="Santander J."/>
        </authorList>
    </citation>
    <scope>NUCLEOTIDE SEQUENCE [LARGE SCALE GENOMIC DNA]</scope>
    <source>
        <strain evidence="1 3">J360</strain>
        <plasmid evidence="3">pvaj360</plasmid>
        <plasmid evidence="1">pVaJ360</plasmid>
    </source>
</reference>
<dbReference type="Proteomes" id="UP000256923">
    <property type="component" value="Plasmid pVaJ360"/>
</dbReference>
<keyword evidence="1" id="KW-0614">Plasmid</keyword>
<protein>
    <submittedName>
        <fullName evidence="1">Uncharacterized protein</fullName>
    </submittedName>
</protein>
<evidence type="ECO:0000313" key="1">
    <source>
        <dbReference type="EMBL" id="AZS27511.1"/>
    </source>
</evidence>
<geneLocation type="plasmid" evidence="3">
    <name>pvaj360</name>
</geneLocation>
<evidence type="ECO:0000313" key="3">
    <source>
        <dbReference type="Proteomes" id="UP000256923"/>
    </source>
</evidence>
<accession>A0A7U6FUC4</accession>